<evidence type="ECO:0000256" key="5">
    <source>
        <dbReference type="ARBA" id="ARBA00023098"/>
    </source>
</evidence>
<keyword evidence="6" id="KW-0594">Phospholipid biosynthesis</keyword>
<dbReference type="GO" id="GO:0046168">
    <property type="term" value="P:glycerol-3-phosphate catabolic process"/>
    <property type="evidence" value="ECO:0007669"/>
    <property type="project" value="InterPro"/>
</dbReference>
<evidence type="ECO:0000256" key="9">
    <source>
        <dbReference type="PIRSR" id="PIRSR000114-2"/>
    </source>
</evidence>
<evidence type="ECO:0000256" key="12">
    <source>
        <dbReference type="RuleBase" id="RU000439"/>
    </source>
</evidence>
<dbReference type="EMBL" id="CP001047">
    <property type="protein sequence ID" value="ACF07195.1"/>
    <property type="molecule type" value="Genomic_DNA"/>
</dbReference>
<dbReference type="STRING" id="243272.MARTH_orf305"/>
<evidence type="ECO:0000256" key="3">
    <source>
        <dbReference type="ARBA" id="ARBA00023002"/>
    </source>
</evidence>
<name>B3PME3_META1</name>
<dbReference type="Pfam" id="PF01210">
    <property type="entry name" value="NAD_Gly3P_dh_N"/>
    <property type="match status" value="1"/>
</dbReference>
<organism evidence="15 16">
    <name type="scientific">Metamycoplasma arthritidis (strain 158L3-1)</name>
    <name type="common">Mycoplasma arthritidis</name>
    <dbReference type="NCBI Taxonomy" id="243272"/>
    <lineage>
        <taxon>Bacteria</taxon>
        <taxon>Bacillati</taxon>
        <taxon>Mycoplasmatota</taxon>
        <taxon>Mycoplasmoidales</taxon>
        <taxon>Metamycoplasmataceae</taxon>
        <taxon>Metamycoplasma</taxon>
    </lineage>
</organism>
<dbReference type="GO" id="GO:0005975">
    <property type="term" value="P:carbohydrate metabolic process"/>
    <property type="evidence" value="ECO:0007669"/>
    <property type="project" value="InterPro"/>
</dbReference>
<evidence type="ECO:0000256" key="2">
    <source>
        <dbReference type="ARBA" id="ARBA00022516"/>
    </source>
</evidence>
<dbReference type="Proteomes" id="UP000008812">
    <property type="component" value="Chromosome"/>
</dbReference>
<evidence type="ECO:0000256" key="11">
    <source>
        <dbReference type="RuleBase" id="RU000437"/>
    </source>
</evidence>
<feature type="binding site" evidence="10">
    <location>
        <position position="256"/>
    </location>
    <ligand>
        <name>NAD(+)</name>
        <dbReference type="ChEBI" id="CHEBI:57540"/>
    </ligand>
</feature>
<dbReference type="InterPro" id="IPR006168">
    <property type="entry name" value="G3P_DH_NAD-dep"/>
</dbReference>
<evidence type="ECO:0000256" key="6">
    <source>
        <dbReference type="ARBA" id="ARBA00023209"/>
    </source>
</evidence>
<protein>
    <recommendedName>
        <fullName evidence="12">Glycerol-3-phosphate dehydrogenase</fullName>
        <ecNumber evidence="12">1.1.1.94</ecNumber>
    </recommendedName>
</protein>
<evidence type="ECO:0000259" key="13">
    <source>
        <dbReference type="Pfam" id="PF01210"/>
    </source>
</evidence>
<proteinExistence type="inferred from homology"/>
<dbReference type="NCBIfam" id="NF000942">
    <property type="entry name" value="PRK00094.1-4"/>
    <property type="match status" value="1"/>
</dbReference>
<comment type="similarity">
    <text evidence="1 11">Belongs to the NAD-dependent glycerol-3-phosphate dehydrogenase family.</text>
</comment>
<dbReference type="PRINTS" id="PR00077">
    <property type="entry name" value="GPDHDRGNASE"/>
</dbReference>
<comment type="catalytic activity">
    <reaction evidence="12">
        <text>sn-glycerol 3-phosphate + NADP(+) = dihydroxyacetone phosphate + NADPH + H(+)</text>
        <dbReference type="Rhea" id="RHEA:11096"/>
        <dbReference type="ChEBI" id="CHEBI:15378"/>
        <dbReference type="ChEBI" id="CHEBI:57597"/>
        <dbReference type="ChEBI" id="CHEBI:57642"/>
        <dbReference type="ChEBI" id="CHEBI:57783"/>
        <dbReference type="ChEBI" id="CHEBI:58349"/>
        <dbReference type="EC" id="1.1.1.94"/>
    </reaction>
</comment>
<dbReference type="PROSITE" id="PS00957">
    <property type="entry name" value="NAD_G3PDH"/>
    <property type="match status" value="1"/>
</dbReference>
<dbReference type="Gene3D" id="1.10.1040.10">
    <property type="entry name" value="N-(1-d-carboxylethyl)-l-norvaline Dehydrogenase, domain 2"/>
    <property type="match status" value="1"/>
</dbReference>
<dbReference type="GO" id="GO:0051287">
    <property type="term" value="F:NAD binding"/>
    <property type="evidence" value="ECO:0007669"/>
    <property type="project" value="InterPro"/>
</dbReference>
<dbReference type="GO" id="GO:0005829">
    <property type="term" value="C:cytosol"/>
    <property type="evidence" value="ECO:0007669"/>
    <property type="project" value="TreeGrafter"/>
</dbReference>
<reference evidence="15 16" key="1">
    <citation type="journal article" date="2008" name="Infect. Immun.">
        <title>Genome of Mycoplasma arthritidis.</title>
        <authorList>
            <person name="Dybvig K."/>
            <person name="Zuhua C."/>
            <person name="Lao P."/>
            <person name="Jordan D.S."/>
            <person name="French C.T."/>
            <person name="Tu A.H."/>
            <person name="Loraine A.E."/>
        </authorList>
    </citation>
    <scope>NUCLEOTIDE SEQUENCE [LARGE SCALE GENOMIC DNA]</scope>
    <source>
        <strain evidence="15 16">158L3-1</strain>
    </source>
</reference>
<feature type="binding site" evidence="10">
    <location>
        <position position="141"/>
    </location>
    <ligand>
        <name>NAD(+)</name>
        <dbReference type="ChEBI" id="CHEBI:57540"/>
    </ligand>
</feature>
<dbReference type="eggNOG" id="COG0240">
    <property type="taxonomic scope" value="Bacteria"/>
</dbReference>
<evidence type="ECO:0000256" key="8">
    <source>
        <dbReference type="PIRSR" id="PIRSR000114-1"/>
    </source>
</evidence>
<dbReference type="HOGENOM" id="CLU_033449_0_0_14"/>
<evidence type="ECO:0000259" key="14">
    <source>
        <dbReference type="Pfam" id="PF07479"/>
    </source>
</evidence>
<keyword evidence="16" id="KW-1185">Reference proteome</keyword>
<feature type="binding site" evidence="9">
    <location>
        <position position="105"/>
    </location>
    <ligand>
        <name>substrate</name>
    </ligand>
</feature>
<dbReference type="SUPFAM" id="SSF51735">
    <property type="entry name" value="NAD(P)-binding Rossmann-fold domains"/>
    <property type="match status" value="1"/>
</dbReference>
<dbReference type="PROSITE" id="PS51257">
    <property type="entry name" value="PROKAR_LIPOPROTEIN"/>
    <property type="match status" value="1"/>
</dbReference>
<dbReference type="InterPro" id="IPR011128">
    <property type="entry name" value="G3P_DH_NAD-dep_N"/>
</dbReference>
<keyword evidence="7" id="KW-1208">Phospholipid metabolism</keyword>
<feature type="domain" description="Glycerol-3-phosphate dehydrogenase NAD-dependent C-terminal" evidence="14">
    <location>
        <begin position="181"/>
        <end position="317"/>
    </location>
</feature>
<accession>B3PME3</accession>
<keyword evidence="2" id="KW-0444">Lipid biosynthesis</keyword>
<keyword evidence="4 10" id="KW-0520">NAD</keyword>
<feature type="binding site" evidence="9">
    <location>
        <begin position="256"/>
        <end position="257"/>
    </location>
    <ligand>
        <name>substrate</name>
    </ligand>
</feature>
<dbReference type="NCBIfam" id="NF000940">
    <property type="entry name" value="PRK00094.1-2"/>
    <property type="match status" value="1"/>
</dbReference>
<dbReference type="InterPro" id="IPR013328">
    <property type="entry name" value="6PGD_dom2"/>
</dbReference>
<dbReference type="RefSeq" id="WP_012498152.1">
    <property type="nucleotide sequence ID" value="NC_011025.1"/>
</dbReference>
<dbReference type="Pfam" id="PF07479">
    <property type="entry name" value="NAD_Gly3P_dh_C"/>
    <property type="match status" value="1"/>
</dbReference>
<evidence type="ECO:0000256" key="1">
    <source>
        <dbReference type="ARBA" id="ARBA00011009"/>
    </source>
</evidence>
<feature type="binding site" evidence="10">
    <location>
        <begin position="9"/>
        <end position="14"/>
    </location>
    <ligand>
        <name>NAD(+)</name>
        <dbReference type="ChEBI" id="CHEBI:57540"/>
    </ligand>
</feature>
<dbReference type="InterPro" id="IPR036291">
    <property type="entry name" value="NAD(P)-bd_dom_sf"/>
</dbReference>
<keyword evidence="5" id="KW-0443">Lipid metabolism</keyword>
<evidence type="ECO:0000313" key="15">
    <source>
        <dbReference type="EMBL" id="ACF07195.1"/>
    </source>
</evidence>
<dbReference type="InterPro" id="IPR006109">
    <property type="entry name" value="G3P_DH_NAD-dep_C"/>
</dbReference>
<evidence type="ECO:0000313" key="16">
    <source>
        <dbReference type="Proteomes" id="UP000008812"/>
    </source>
</evidence>
<keyword evidence="3 11" id="KW-0560">Oxidoreductase</keyword>
<dbReference type="PANTHER" id="PTHR11728:SF1">
    <property type="entry name" value="GLYCEROL-3-PHOSPHATE DEHYDROGENASE [NAD(+)] 2, CHLOROPLASTIC"/>
    <property type="match status" value="1"/>
</dbReference>
<dbReference type="KEGG" id="mat:MARTH_orf305"/>
<dbReference type="PIRSF" id="PIRSF000114">
    <property type="entry name" value="Glycerol-3-P_dh"/>
    <property type="match status" value="1"/>
</dbReference>
<gene>
    <name evidence="15" type="primary">gpsA</name>
    <name evidence="15" type="ordered locus">MARTH_orf305</name>
</gene>
<dbReference type="Gene3D" id="3.40.50.720">
    <property type="entry name" value="NAD(P)-binding Rossmann-like Domain"/>
    <property type="match status" value="1"/>
</dbReference>
<sequence length="328" mass="36221">MKNKIVIIGSGAMGTACATILADNDQNVVIYGVDEQEIQELRSGKNTKYFGSIDLPYFKATTNLQEALVEAEFVLMAVPTKAYEAVYSEVVQNLTSQVILINVSKGFWPNTSLPVHEVLELKNKIKSKITGVVSLIGPSFAIDMVNKSITLVSAVSASKIASNRVAKLFSNEYFRVYRQNDVRGAFVGAIYKNILAIANGMLDGLEFTNNTQAALIARGVSEMLRYNKIVGGKNKTLFGLTGIGDLVLTALSSKSRNYTFGKNFIQNQIGDENITIEGKHSIKIIYEKYVATKVLRLPIIEALYQVIFDHQDPLKIIKNLMKKPIINE</sequence>
<dbReference type="GO" id="GO:0008654">
    <property type="term" value="P:phospholipid biosynthetic process"/>
    <property type="evidence" value="ECO:0007669"/>
    <property type="project" value="UniProtKB-KW"/>
</dbReference>
<evidence type="ECO:0000256" key="4">
    <source>
        <dbReference type="ARBA" id="ARBA00023027"/>
    </source>
</evidence>
<dbReference type="SUPFAM" id="SSF48179">
    <property type="entry name" value="6-phosphogluconate dehydrogenase C-terminal domain-like"/>
    <property type="match status" value="1"/>
</dbReference>
<dbReference type="InterPro" id="IPR008927">
    <property type="entry name" value="6-PGluconate_DH-like_C_sf"/>
</dbReference>
<feature type="domain" description="Glycerol-3-phosphate dehydrogenase NAD-dependent N-terminal" evidence="13">
    <location>
        <begin position="4"/>
        <end position="157"/>
    </location>
</feature>
<dbReference type="PANTHER" id="PTHR11728">
    <property type="entry name" value="GLYCEROL-3-PHOSPHATE DEHYDROGENASE"/>
    <property type="match status" value="1"/>
</dbReference>
<dbReference type="EC" id="1.1.1.94" evidence="12"/>
<evidence type="ECO:0000256" key="7">
    <source>
        <dbReference type="ARBA" id="ARBA00023264"/>
    </source>
</evidence>
<dbReference type="GO" id="GO:0141153">
    <property type="term" value="F:glycerol-3-phosphate dehydrogenase (NADP+) activity"/>
    <property type="evidence" value="ECO:0007669"/>
    <property type="project" value="RHEA"/>
</dbReference>
<feature type="active site" description="Proton acceptor" evidence="8">
    <location>
        <position position="192"/>
    </location>
</feature>
<evidence type="ECO:0000256" key="10">
    <source>
        <dbReference type="PIRSR" id="PIRSR000114-3"/>
    </source>
</evidence>
<dbReference type="AlphaFoldDB" id="B3PME3"/>